<name>A0AAT9PG12_9GAMM</name>
<dbReference type="Proteomes" id="UP000829560">
    <property type="component" value="Chromosome"/>
</dbReference>
<evidence type="ECO:0000313" key="1">
    <source>
        <dbReference type="EMBL" id="UNK06438.2"/>
    </source>
</evidence>
<proteinExistence type="predicted"/>
<reference evidence="1" key="1">
    <citation type="submission" date="2024-03" db="EMBL/GenBank/DDBJ databases">
        <title>Psychrobacter raelis sp. nov. isolated from a dog with peritonitis.</title>
        <authorList>
            <person name="Schiavone A."/>
            <person name="Manzulli V."/>
            <person name="Camarda A."/>
            <person name="Cafiero M.A."/>
            <person name="Vasco I."/>
            <person name="Marino L."/>
            <person name="Pennuzzi G."/>
            <person name="Serrecchia L."/>
            <person name="Galante D."/>
            <person name="Pugliese N."/>
        </authorList>
    </citation>
    <scope>NUCLEOTIDE SEQUENCE</scope>
    <source>
        <strain evidence="1">PraFG1</strain>
    </source>
</reference>
<keyword evidence="2" id="KW-1185">Reference proteome</keyword>
<accession>A0AAT9PG12</accession>
<dbReference type="RefSeq" id="WP_338412795.1">
    <property type="nucleotide sequence ID" value="NZ_CP093310.2"/>
</dbReference>
<dbReference type="AlphaFoldDB" id="A0AAT9PG12"/>
<sequence>MTDVAVIQLQLLEHIVPMPDLTIGQAMEVAKIPERFNEKRISALITLITGYPDLADKLTVQERYYFLLNQQALSQNKYSAKSNLSEYLVDTVESLVPKEHLDEETQIGVQHIRGAHVCLLETICENLFDWTCGLMACQLFGNISSIVGGDMVWDKLDDSLTQNELNKQVLERAKTISDLSEFNFNNLAELFDSLISNLSHYVDTSIDNKGITVIGEVAGEYTPARFQALFELRGHARQLARYIVE</sequence>
<dbReference type="KEGG" id="prae:MN210_08060"/>
<evidence type="ECO:0000313" key="2">
    <source>
        <dbReference type="Proteomes" id="UP000829560"/>
    </source>
</evidence>
<gene>
    <name evidence="1" type="ORF">MN210_08060</name>
</gene>
<protein>
    <submittedName>
        <fullName evidence="1">Uncharacterized protein</fullName>
    </submittedName>
</protein>
<organism evidence="1 2">
    <name type="scientific">Psychrobacter raelei</name>
    <dbReference type="NCBI Taxonomy" id="2565531"/>
    <lineage>
        <taxon>Bacteria</taxon>
        <taxon>Pseudomonadati</taxon>
        <taxon>Pseudomonadota</taxon>
        <taxon>Gammaproteobacteria</taxon>
        <taxon>Moraxellales</taxon>
        <taxon>Moraxellaceae</taxon>
        <taxon>Psychrobacter</taxon>
    </lineage>
</organism>
<dbReference type="EMBL" id="CP093310">
    <property type="protein sequence ID" value="UNK06438.2"/>
    <property type="molecule type" value="Genomic_DNA"/>
</dbReference>